<keyword evidence="4 5" id="KW-0472">Membrane</keyword>
<feature type="transmembrane region" description="Helical" evidence="5">
    <location>
        <begin position="284"/>
        <end position="303"/>
    </location>
</feature>
<dbReference type="InterPro" id="IPR007016">
    <property type="entry name" value="O-antigen_ligase-rel_domated"/>
</dbReference>
<dbReference type="PANTHER" id="PTHR37422:SF23">
    <property type="entry name" value="TEICHURONIC ACID BIOSYNTHESIS PROTEIN TUAE"/>
    <property type="match status" value="1"/>
</dbReference>
<evidence type="ECO:0000259" key="6">
    <source>
        <dbReference type="Pfam" id="PF04932"/>
    </source>
</evidence>
<protein>
    <submittedName>
        <fullName evidence="7">O-Antigen ligase</fullName>
    </submittedName>
</protein>
<dbReference type="GO" id="GO:0016874">
    <property type="term" value="F:ligase activity"/>
    <property type="evidence" value="ECO:0007669"/>
    <property type="project" value="UniProtKB-KW"/>
</dbReference>
<feature type="domain" description="O-antigen ligase-related" evidence="6">
    <location>
        <begin position="200"/>
        <end position="332"/>
    </location>
</feature>
<evidence type="ECO:0000313" key="8">
    <source>
        <dbReference type="Proteomes" id="UP000198284"/>
    </source>
</evidence>
<evidence type="ECO:0000256" key="2">
    <source>
        <dbReference type="ARBA" id="ARBA00022692"/>
    </source>
</evidence>
<dbReference type="GO" id="GO:0016020">
    <property type="term" value="C:membrane"/>
    <property type="evidence" value="ECO:0007669"/>
    <property type="project" value="UniProtKB-SubCell"/>
</dbReference>
<evidence type="ECO:0000256" key="5">
    <source>
        <dbReference type="SAM" id="Phobius"/>
    </source>
</evidence>
<reference evidence="7 8" key="1">
    <citation type="submission" date="2017-06" db="EMBL/GenBank/DDBJ databases">
        <authorList>
            <person name="Kim H.J."/>
            <person name="Triplett B.A."/>
        </authorList>
    </citation>
    <scope>NUCLEOTIDE SEQUENCE [LARGE SCALE GENOMIC DNA]</scope>
    <source>
        <strain evidence="7 8">U15</strain>
    </source>
</reference>
<evidence type="ECO:0000256" key="1">
    <source>
        <dbReference type="ARBA" id="ARBA00004141"/>
    </source>
</evidence>
<dbReference type="EMBL" id="FZOT01000001">
    <property type="protein sequence ID" value="SNS14565.1"/>
    <property type="molecule type" value="Genomic_DNA"/>
</dbReference>
<feature type="transmembrane region" description="Helical" evidence="5">
    <location>
        <begin position="372"/>
        <end position="392"/>
    </location>
</feature>
<keyword evidence="7" id="KW-0436">Ligase</keyword>
<feature type="transmembrane region" description="Helical" evidence="5">
    <location>
        <begin position="169"/>
        <end position="188"/>
    </location>
</feature>
<comment type="subcellular location">
    <subcellularLocation>
        <location evidence="1">Membrane</location>
        <topology evidence="1">Multi-pass membrane protein</topology>
    </subcellularLocation>
</comment>
<keyword evidence="3 5" id="KW-1133">Transmembrane helix</keyword>
<accession>A0A239C2P6</accession>
<dbReference type="Pfam" id="PF04932">
    <property type="entry name" value="Wzy_C"/>
    <property type="match status" value="1"/>
</dbReference>
<sequence>MPHLPASHAGRLPGAAVAQGGAAFRLFWGIGLLALVLNLGQVFNLGNINAIEKLLLLIAALAYLRHKPIAPAAAWGVALILLAVLVPGALTSFPAFTWERVLLALLALLALLGFLLAPPTPSERSLMLVSIAWLPALVLGYGLLLNVSIGRPLFMVDHTGSTRLGGATFPAFLAAACYASAIASALLYAQRRHPLYLMLAASSLAVCTLSGTRMPTACATASTALILLFAMRHAGARLALMAGGLLIGSVFLLTAGDQILRRIQSGSSSGRDQIWSALARWSDLYPYTGIGFGGHSFVIPYAISRQTSTSAAHNEYLRLLVELGYPGEAVFLAGLLLIFVAALRAPGAAGRCCCLAVLALYFLYAATDNVLYLSYTLFIPLALSLGSPFLGAQGDGRAA</sequence>
<dbReference type="AlphaFoldDB" id="A0A239C2P6"/>
<feature type="transmembrane region" description="Helical" evidence="5">
    <location>
        <begin position="101"/>
        <end position="119"/>
    </location>
</feature>
<proteinExistence type="predicted"/>
<feature type="transmembrane region" description="Helical" evidence="5">
    <location>
        <begin position="323"/>
        <end position="343"/>
    </location>
</feature>
<organism evidence="7 8">
    <name type="scientific">Noviherbaspirillum humi</name>
    <dbReference type="NCBI Taxonomy" id="1688639"/>
    <lineage>
        <taxon>Bacteria</taxon>
        <taxon>Pseudomonadati</taxon>
        <taxon>Pseudomonadota</taxon>
        <taxon>Betaproteobacteria</taxon>
        <taxon>Burkholderiales</taxon>
        <taxon>Oxalobacteraceae</taxon>
        <taxon>Noviherbaspirillum</taxon>
    </lineage>
</organism>
<dbReference type="PANTHER" id="PTHR37422">
    <property type="entry name" value="TEICHURONIC ACID BIOSYNTHESIS PROTEIN TUAE"/>
    <property type="match status" value="1"/>
</dbReference>
<feature type="transmembrane region" description="Helical" evidence="5">
    <location>
        <begin position="73"/>
        <end position="95"/>
    </location>
</feature>
<name>A0A239C2P6_9BURK</name>
<evidence type="ECO:0000256" key="3">
    <source>
        <dbReference type="ARBA" id="ARBA00022989"/>
    </source>
</evidence>
<dbReference type="InterPro" id="IPR051533">
    <property type="entry name" value="WaaL-like"/>
</dbReference>
<keyword evidence="8" id="KW-1185">Reference proteome</keyword>
<evidence type="ECO:0000313" key="7">
    <source>
        <dbReference type="EMBL" id="SNS14565.1"/>
    </source>
</evidence>
<keyword evidence="2 5" id="KW-0812">Transmembrane</keyword>
<feature type="transmembrane region" description="Helical" evidence="5">
    <location>
        <begin position="348"/>
        <end position="366"/>
    </location>
</feature>
<evidence type="ECO:0000256" key="4">
    <source>
        <dbReference type="ARBA" id="ARBA00023136"/>
    </source>
</evidence>
<dbReference type="Proteomes" id="UP000198284">
    <property type="component" value="Unassembled WGS sequence"/>
</dbReference>
<feature type="transmembrane region" description="Helical" evidence="5">
    <location>
        <begin position="234"/>
        <end position="255"/>
    </location>
</feature>
<gene>
    <name evidence="7" type="ORF">SAMN06265795_101230</name>
</gene>
<feature type="transmembrane region" description="Helical" evidence="5">
    <location>
        <begin position="126"/>
        <end position="149"/>
    </location>
</feature>
<feature type="transmembrane region" description="Helical" evidence="5">
    <location>
        <begin position="42"/>
        <end position="64"/>
    </location>
</feature>
<feature type="transmembrane region" description="Helical" evidence="5">
    <location>
        <begin position="12"/>
        <end position="36"/>
    </location>
</feature>
<dbReference type="RefSeq" id="WP_176442279.1">
    <property type="nucleotide sequence ID" value="NZ_FZOT01000001.1"/>
</dbReference>